<feature type="non-terminal residue" evidence="1">
    <location>
        <position position="127"/>
    </location>
</feature>
<protein>
    <submittedName>
        <fullName evidence="1">Uncharacterized protein</fullName>
    </submittedName>
</protein>
<dbReference type="EMBL" id="UINC01198009">
    <property type="protein sequence ID" value="SVE15777.1"/>
    <property type="molecule type" value="Genomic_DNA"/>
</dbReference>
<name>A0A383B6M5_9ZZZZ</name>
<accession>A0A383B6M5</accession>
<organism evidence="1">
    <name type="scientific">marine metagenome</name>
    <dbReference type="NCBI Taxonomy" id="408172"/>
    <lineage>
        <taxon>unclassified sequences</taxon>
        <taxon>metagenomes</taxon>
        <taxon>ecological metagenomes</taxon>
    </lineage>
</organism>
<dbReference type="Gene3D" id="3.50.50.60">
    <property type="entry name" value="FAD/NAD(P)-binding domain"/>
    <property type="match status" value="1"/>
</dbReference>
<feature type="non-terminal residue" evidence="1">
    <location>
        <position position="1"/>
    </location>
</feature>
<proteinExistence type="predicted"/>
<evidence type="ECO:0000313" key="1">
    <source>
        <dbReference type="EMBL" id="SVE15777.1"/>
    </source>
</evidence>
<dbReference type="InterPro" id="IPR036188">
    <property type="entry name" value="FAD/NAD-bd_sf"/>
</dbReference>
<dbReference type="AlphaFoldDB" id="A0A383B6M5"/>
<reference evidence="1" key="1">
    <citation type="submission" date="2018-05" db="EMBL/GenBank/DDBJ databases">
        <authorList>
            <person name="Lanie J.A."/>
            <person name="Ng W.-L."/>
            <person name="Kazmierczak K.M."/>
            <person name="Andrzejewski T.M."/>
            <person name="Davidsen T.M."/>
            <person name="Wayne K.J."/>
            <person name="Tettelin H."/>
            <person name="Glass J.I."/>
            <person name="Rusch D."/>
            <person name="Podicherti R."/>
            <person name="Tsui H.-C.T."/>
            <person name="Winkler M.E."/>
        </authorList>
    </citation>
    <scope>NUCLEOTIDE SEQUENCE</scope>
</reference>
<gene>
    <name evidence="1" type="ORF">METZ01_LOCUS468631</name>
</gene>
<sequence>LILSKNKNNIYIFRNAQEDSERENIERYFSINLLSKYMFMKSGIWENIESNGIQPYKKIITWSDAGNEVTFNSKSISYDYLGYIIKESSIKKAIEEKLSKLENIRIKSIEEVSRIDQSENNIINFIN</sequence>